<dbReference type="PANTHER" id="PTHR43364">
    <property type="entry name" value="NADH-SPECIFIC METHYLGLYOXAL REDUCTASE-RELATED"/>
    <property type="match status" value="1"/>
</dbReference>
<keyword evidence="5" id="KW-1185">Reference proteome</keyword>
<accession>A0AAW0DTQ8</accession>
<evidence type="ECO:0000313" key="5">
    <source>
        <dbReference type="Proteomes" id="UP001362999"/>
    </source>
</evidence>
<evidence type="ECO:0000256" key="1">
    <source>
        <dbReference type="ARBA" id="ARBA00022857"/>
    </source>
</evidence>
<evidence type="ECO:0000259" key="3">
    <source>
        <dbReference type="Pfam" id="PF00248"/>
    </source>
</evidence>
<proteinExistence type="predicted"/>
<dbReference type="PANTHER" id="PTHR43364:SF9">
    <property type="entry name" value="OXIDOREDUCTASE"/>
    <property type="match status" value="1"/>
</dbReference>
<dbReference type="InterPro" id="IPR050523">
    <property type="entry name" value="AKR_Detox_Biosynth"/>
</dbReference>
<dbReference type="FunFam" id="3.20.20.100:FF:000004">
    <property type="entry name" value="Oxidoreductase, aldo/keto reductase"/>
    <property type="match status" value="1"/>
</dbReference>
<feature type="domain" description="NADP-dependent oxidoreductase" evidence="3">
    <location>
        <begin position="45"/>
        <end position="355"/>
    </location>
</feature>
<protein>
    <submittedName>
        <fullName evidence="4">Aldo/keto reductase</fullName>
    </submittedName>
</protein>
<dbReference type="AlphaFoldDB" id="A0AAW0DTQ8"/>
<dbReference type="EMBL" id="JAWWNJ010000005">
    <property type="protein sequence ID" value="KAK7055258.1"/>
    <property type="molecule type" value="Genomic_DNA"/>
</dbReference>
<dbReference type="Proteomes" id="UP001362999">
    <property type="component" value="Unassembled WGS sequence"/>
</dbReference>
<dbReference type="Gene3D" id="3.20.20.100">
    <property type="entry name" value="NADP-dependent oxidoreductase domain"/>
    <property type="match status" value="1"/>
</dbReference>
<keyword evidence="2" id="KW-0560">Oxidoreductase</keyword>
<evidence type="ECO:0000313" key="4">
    <source>
        <dbReference type="EMBL" id="KAK7055258.1"/>
    </source>
</evidence>
<dbReference type="CDD" id="cd19079">
    <property type="entry name" value="AKR_EcYajO-like"/>
    <property type="match status" value="1"/>
</dbReference>
<dbReference type="InterPro" id="IPR023210">
    <property type="entry name" value="NADP_OxRdtase_dom"/>
</dbReference>
<sequence>MVLVCCQSRTRTSRSSLNQRKSTMANQTVEYRQLGKSGLRVSVPIVGGMSFGSSSWLPWVIDADKAVPLLKAAWDLGINTIDTADVYSNGESERIIAQFIKEYKIPRQNVVIMTKVNFPVAPEPNTFTFMMPHLPGTRDYVNTCGLSRAAIFASVDASLARLNTTYIDVLQVHDFDASTPIEETMKALNDLVVSGKVRYLGACRMKAWQFMEMNHVAEIHGWTQFTSAQIEHSLLYRPEEQDMIEYCNYKGIGVISFSALMDGHLARPIGTETTRVNAIKGSPFEKARRPSDEVIIKRVQEIAGKRGWEMAQVAFAWSLTKVSSPILGANKPERLSQAVVTGKTLTAEEIQYLEEPYESRPRR</sequence>
<gene>
    <name evidence="4" type="ORF">R3P38DRAFT_2846053</name>
</gene>
<evidence type="ECO:0000256" key="2">
    <source>
        <dbReference type="ARBA" id="ARBA00023002"/>
    </source>
</evidence>
<dbReference type="SUPFAM" id="SSF51430">
    <property type="entry name" value="NAD(P)-linked oxidoreductase"/>
    <property type="match status" value="1"/>
</dbReference>
<name>A0AAW0DTQ8_9AGAR</name>
<reference evidence="4 5" key="1">
    <citation type="journal article" date="2024" name="J Genomics">
        <title>Draft genome sequencing and assembly of Favolaschia claudopus CIRM-BRFM 2984 isolated from oak limbs.</title>
        <authorList>
            <person name="Navarro D."/>
            <person name="Drula E."/>
            <person name="Chaduli D."/>
            <person name="Cazenave R."/>
            <person name="Ahrendt S."/>
            <person name="Wang J."/>
            <person name="Lipzen A."/>
            <person name="Daum C."/>
            <person name="Barry K."/>
            <person name="Grigoriev I.V."/>
            <person name="Favel A."/>
            <person name="Rosso M.N."/>
            <person name="Martin F."/>
        </authorList>
    </citation>
    <scope>NUCLEOTIDE SEQUENCE [LARGE SCALE GENOMIC DNA]</scope>
    <source>
        <strain evidence="4 5">CIRM-BRFM 2984</strain>
    </source>
</reference>
<dbReference type="GO" id="GO:0005829">
    <property type="term" value="C:cytosol"/>
    <property type="evidence" value="ECO:0007669"/>
    <property type="project" value="UniProtKB-ARBA"/>
</dbReference>
<dbReference type="GO" id="GO:0016491">
    <property type="term" value="F:oxidoreductase activity"/>
    <property type="evidence" value="ECO:0007669"/>
    <property type="project" value="UniProtKB-KW"/>
</dbReference>
<keyword evidence="1" id="KW-0521">NADP</keyword>
<comment type="caution">
    <text evidence="4">The sequence shown here is derived from an EMBL/GenBank/DDBJ whole genome shotgun (WGS) entry which is preliminary data.</text>
</comment>
<organism evidence="4 5">
    <name type="scientific">Favolaschia claudopus</name>
    <dbReference type="NCBI Taxonomy" id="2862362"/>
    <lineage>
        <taxon>Eukaryota</taxon>
        <taxon>Fungi</taxon>
        <taxon>Dikarya</taxon>
        <taxon>Basidiomycota</taxon>
        <taxon>Agaricomycotina</taxon>
        <taxon>Agaricomycetes</taxon>
        <taxon>Agaricomycetidae</taxon>
        <taxon>Agaricales</taxon>
        <taxon>Marasmiineae</taxon>
        <taxon>Mycenaceae</taxon>
        <taxon>Favolaschia</taxon>
    </lineage>
</organism>
<dbReference type="Pfam" id="PF00248">
    <property type="entry name" value="Aldo_ket_red"/>
    <property type="match status" value="1"/>
</dbReference>
<dbReference type="InterPro" id="IPR036812">
    <property type="entry name" value="NAD(P)_OxRdtase_dom_sf"/>
</dbReference>